<dbReference type="InterPro" id="IPR036460">
    <property type="entry name" value="Cu_amine_oxidase_C_sf"/>
</dbReference>
<dbReference type="EMBL" id="ADBL01002721">
    <property type="status" value="NOT_ANNOTATED_CDS"/>
    <property type="molecule type" value="Genomic_DNA"/>
</dbReference>
<evidence type="ECO:0000256" key="2">
    <source>
        <dbReference type="SAM" id="SignalP"/>
    </source>
</evidence>
<dbReference type="InterPro" id="IPR015798">
    <property type="entry name" value="Cu_amine_oxidase_C"/>
</dbReference>
<gene>
    <name evidence="4" type="ORF">MAPG_11070</name>
</gene>
<reference evidence="5" key="4">
    <citation type="journal article" date="2015" name="G3 (Bethesda)">
        <title>Genome sequences of three phytopathogenic species of the Magnaporthaceae family of fungi.</title>
        <authorList>
            <person name="Okagaki L.H."/>
            <person name="Nunes C.C."/>
            <person name="Sailsbery J."/>
            <person name="Clay B."/>
            <person name="Brown D."/>
            <person name="John T."/>
            <person name="Oh Y."/>
            <person name="Young N."/>
            <person name="Fitzgerald M."/>
            <person name="Haas B.J."/>
            <person name="Zeng Q."/>
            <person name="Young S."/>
            <person name="Adiconis X."/>
            <person name="Fan L."/>
            <person name="Levin J.Z."/>
            <person name="Mitchell T.K."/>
            <person name="Okubara P.A."/>
            <person name="Farman M.L."/>
            <person name="Kohn L.M."/>
            <person name="Birren B."/>
            <person name="Ma L.-J."/>
            <person name="Dean R.A."/>
        </authorList>
    </citation>
    <scope>NUCLEOTIDE SEQUENCE</scope>
    <source>
        <strain evidence="5">ATCC 64411 / 73-15</strain>
    </source>
</reference>
<evidence type="ECO:0000313" key="6">
    <source>
        <dbReference type="Proteomes" id="UP000011715"/>
    </source>
</evidence>
<evidence type="ECO:0000259" key="3">
    <source>
        <dbReference type="Pfam" id="PF01179"/>
    </source>
</evidence>
<evidence type="ECO:0000313" key="4">
    <source>
        <dbReference type="EMBL" id="KLU92123.1"/>
    </source>
</evidence>
<dbReference type="STRING" id="644358.A0A0C4EEA1"/>
<keyword evidence="2" id="KW-0732">Signal</keyword>
<reference evidence="6" key="1">
    <citation type="submission" date="2010-05" db="EMBL/GenBank/DDBJ databases">
        <title>The genome sequence of Magnaporthe poae strain ATCC 64411.</title>
        <authorList>
            <person name="Ma L.-J."/>
            <person name="Dead R."/>
            <person name="Young S."/>
            <person name="Zeng Q."/>
            <person name="Koehrsen M."/>
            <person name="Alvarado L."/>
            <person name="Berlin A."/>
            <person name="Chapman S.B."/>
            <person name="Chen Z."/>
            <person name="Freedman E."/>
            <person name="Gellesch M."/>
            <person name="Goldberg J."/>
            <person name="Griggs A."/>
            <person name="Gujja S."/>
            <person name="Heilman E.R."/>
            <person name="Heiman D."/>
            <person name="Hepburn T."/>
            <person name="Howarth C."/>
            <person name="Jen D."/>
            <person name="Larson L."/>
            <person name="Mehta T."/>
            <person name="Neiman D."/>
            <person name="Pearson M."/>
            <person name="Roberts A."/>
            <person name="Saif S."/>
            <person name="Shea T."/>
            <person name="Shenoy N."/>
            <person name="Sisk P."/>
            <person name="Stolte C."/>
            <person name="Sykes S."/>
            <person name="Walk T."/>
            <person name="White J."/>
            <person name="Yandava C."/>
            <person name="Haas B."/>
            <person name="Nusbaum C."/>
            <person name="Birren B."/>
        </authorList>
    </citation>
    <scope>NUCLEOTIDE SEQUENCE [LARGE SCALE GENOMIC DNA]</scope>
    <source>
        <strain evidence="6">ATCC 64411 / 73-15</strain>
    </source>
</reference>
<keyword evidence="6" id="KW-1185">Reference proteome</keyword>
<protein>
    <recommendedName>
        <fullName evidence="3">Copper amine oxidase catalytic domain-containing protein</fullName>
    </recommendedName>
</protein>
<dbReference type="GO" id="GO:0009308">
    <property type="term" value="P:amine metabolic process"/>
    <property type="evidence" value="ECO:0007669"/>
    <property type="project" value="InterPro"/>
</dbReference>
<dbReference type="GO" id="GO:0005507">
    <property type="term" value="F:copper ion binding"/>
    <property type="evidence" value="ECO:0007669"/>
    <property type="project" value="InterPro"/>
</dbReference>
<dbReference type="eggNOG" id="KOG1186">
    <property type="taxonomic scope" value="Eukaryota"/>
</dbReference>
<dbReference type="EnsemblFungi" id="MAPG_11070T0">
    <property type="protein sequence ID" value="MAPG_11070T0"/>
    <property type="gene ID" value="MAPG_11070"/>
</dbReference>
<feature type="domain" description="Copper amine oxidase catalytic" evidence="3">
    <location>
        <begin position="193"/>
        <end position="251"/>
    </location>
</feature>
<sequence length="416" mass="44592">MRPAPLALTVLGLIGLGHAAFNVRPSSLGQVRPSLRVRDMCAAPVNIPVKKSKASSFAEPIAAETTSAVGFLAENKAQPDQHHQPDSGQQRQPHLLLVHALSLSEKTKIEPPNYIYNGPNGAGWIINGPHTNVIDAVVNQTTPGPADTMQDLVDFQYFGSNDKSSTGTYFPPTPIRSNAPRPTPGQPSAAPALPRSLCISETDIGYPITRHAEPVHLQATKGLQYLVRTTVSIGNYDYLWNYGCWIDGKNTFQRTGRVVANITPPWFPGRGAFEMMKCNISKRQAEDQGLLQTPANGQAMYAVINKEPFAFTPSSPRGQNVPAGPGVEFYDFFDGDCRVQEDLVAWADNGPSNAVIYNSDGSVVEGVGLSTNGVDAPSYLNADPLDLLAGIFAARARERASLPHDGPAKVPTTAGA</sequence>
<name>A0A0C4EEA1_MAGP6</name>
<dbReference type="Gene3D" id="2.70.98.20">
    <property type="entry name" value="Copper amine oxidase, catalytic domain"/>
    <property type="match status" value="1"/>
</dbReference>
<reference evidence="4" key="3">
    <citation type="submission" date="2011-03" db="EMBL/GenBank/DDBJ databases">
        <title>Annotation of Magnaporthe poae ATCC 64411.</title>
        <authorList>
            <person name="Ma L.-J."/>
            <person name="Dead R."/>
            <person name="Young S.K."/>
            <person name="Zeng Q."/>
            <person name="Gargeya S."/>
            <person name="Fitzgerald M."/>
            <person name="Haas B."/>
            <person name="Abouelleil A."/>
            <person name="Alvarado L."/>
            <person name="Arachchi H.M."/>
            <person name="Berlin A."/>
            <person name="Brown A."/>
            <person name="Chapman S.B."/>
            <person name="Chen Z."/>
            <person name="Dunbar C."/>
            <person name="Freedman E."/>
            <person name="Gearin G."/>
            <person name="Gellesch M."/>
            <person name="Goldberg J."/>
            <person name="Griggs A."/>
            <person name="Gujja S."/>
            <person name="Heiman D."/>
            <person name="Howarth C."/>
            <person name="Larson L."/>
            <person name="Lui A."/>
            <person name="MacDonald P.J.P."/>
            <person name="Mehta T."/>
            <person name="Montmayeur A."/>
            <person name="Murphy C."/>
            <person name="Neiman D."/>
            <person name="Pearson M."/>
            <person name="Priest M."/>
            <person name="Roberts A."/>
            <person name="Saif S."/>
            <person name="Shea T."/>
            <person name="Shenoy N."/>
            <person name="Sisk P."/>
            <person name="Stolte C."/>
            <person name="Sykes S."/>
            <person name="Yandava C."/>
            <person name="Wortman J."/>
            <person name="Nusbaum C."/>
            <person name="Birren B."/>
        </authorList>
    </citation>
    <scope>NUCLEOTIDE SEQUENCE</scope>
    <source>
        <strain evidence="4">ATCC 64411</strain>
    </source>
</reference>
<accession>A0A0C4EEA1</accession>
<feature type="chain" id="PRO_5010907138" description="Copper amine oxidase catalytic domain-containing protein" evidence="2">
    <location>
        <begin position="20"/>
        <end position="416"/>
    </location>
</feature>
<dbReference type="GO" id="GO:0048038">
    <property type="term" value="F:quinone binding"/>
    <property type="evidence" value="ECO:0007669"/>
    <property type="project" value="InterPro"/>
</dbReference>
<evidence type="ECO:0000313" key="5">
    <source>
        <dbReference type="EnsemblFungi" id="MAPG_11070T0"/>
    </source>
</evidence>
<dbReference type="Pfam" id="PF01179">
    <property type="entry name" value="Cu_amine_oxid"/>
    <property type="match status" value="1"/>
</dbReference>
<organism evidence="5 6">
    <name type="scientific">Magnaporthiopsis poae (strain ATCC 64411 / 73-15)</name>
    <name type="common">Kentucky bluegrass fungus</name>
    <name type="synonym">Magnaporthe poae</name>
    <dbReference type="NCBI Taxonomy" id="644358"/>
    <lineage>
        <taxon>Eukaryota</taxon>
        <taxon>Fungi</taxon>
        <taxon>Dikarya</taxon>
        <taxon>Ascomycota</taxon>
        <taxon>Pezizomycotina</taxon>
        <taxon>Sordariomycetes</taxon>
        <taxon>Sordariomycetidae</taxon>
        <taxon>Magnaporthales</taxon>
        <taxon>Magnaporthaceae</taxon>
        <taxon>Magnaporthiopsis</taxon>
    </lineage>
</organism>
<dbReference type="GO" id="GO:0008131">
    <property type="term" value="F:primary methylamine oxidase activity"/>
    <property type="evidence" value="ECO:0007669"/>
    <property type="project" value="InterPro"/>
</dbReference>
<dbReference type="Proteomes" id="UP000011715">
    <property type="component" value="Unassembled WGS sequence"/>
</dbReference>
<dbReference type="SUPFAM" id="SSF49998">
    <property type="entry name" value="Amine oxidase catalytic domain"/>
    <property type="match status" value="1"/>
</dbReference>
<reference evidence="4" key="2">
    <citation type="submission" date="2010-05" db="EMBL/GenBank/DDBJ databases">
        <title>The Genome Sequence of Magnaporthe poae strain ATCC 64411.</title>
        <authorList>
            <consortium name="The Broad Institute Genome Sequencing Platform"/>
            <consortium name="Broad Institute Genome Sequencing Center for Infectious Disease"/>
            <person name="Ma L.-J."/>
            <person name="Dead R."/>
            <person name="Young S."/>
            <person name="Zeng Q."/>
            <person name="Koehrsen M."/>
            <person name="Alvarado L."/>
            <person name="Berlin A."/>
            <person name="Chapman S.B."/>
            <person name="Chen Z."/>
            <person name="Freedman E."/>
            <person name="Gellesch M."/>
            <person name="Goldberg J."/>
            <person name="Griggs A."/>
            <person name="Gujja S."/>
            <person name="Heilman E.R."/>
            <person name="Heiman D."/>
            <person name="Hepburn T."/>
            <person name="Howarth C."/>
            <person name="Jen D."/>
            <person name="Larson L."/>
            <person name="Mehta T."/>
            <person name="Neiman D."/>
            <person name="Pearson M."/>
            <person name="Roberts A."/>
            <person name="Saif S."/>
            <person name="Shea T."/>
            <person name="Shenoy N."/>
            <person name="Sisk P."/>
            <person name="Stolte C."/>
            <person name="Sykes S."/>
            <person name="Walk T."/>
            <person name="White J."/>
            <person name="Yandava C."/>
            <person name="Haas B."/>
            <person name="Nusbaum C."/>
            <person name="Birren B."/>
        </authorList>
    </citation>
    <scope>NUCLEOTIDE SEQUENCE</scope>
    <source>
        <strain evidence="4">ATCC 64411</strain>
    </source>
</reference>
<dbReference type="OrthoDB" id="3341590at2759"/>
<reference evidence="5" key="5">
    <citation type="submission" date="2015-06" db="UniProtKB">
        <authorList>
            <consortium name="EnsemblFungi"/>
        </authorList>
    </citation>
    <scope>IDENTIFICATION</scope>
    <source>
        <strain evidence="5">ATCC 64411</strain>
    </source>
</reference>
<dbReference type="VEuPathDB" id="FungiDB:MAPG_11070"/>
<feature type="signal peptide" evidence="2">
    <location>
        <begin position="1"/>
        <end position="19"/>
    </location>
</feature>
<proteinExistence type="predicted"/>
<feature type="region of interest" description="Disordered" evidence="1">
    <location>
        <begin position="164"/>
        <end position="193"/>
    </location>
</feature>
<evidence type="ECO:0000256" key="1">
    <source>
        <dbReference type="SAM" id="MobiDB-lite"/>
    </source>
</evidence>
<dbReference type="EMBL" id="GL876979">
    <property type="protein sequence ID" value="KLU92123.1"/>
    <property type="molecule type" value="Genomic_DNA"/>
</dbReference>
<dbReference type="AlphaFoldDB" id="A0A0C4EEA1"/>